<comment type="caution">
    <text evidence="1">The sequence shown here is derived from an EMBL/GenBank/DDBJ whole genome shotgun (WGS) entry which is preliminary data.</text>
</comment>
<gene>
    <name evidence="1" type="ORF">QE152_g29488</name>
</gene>
<dbReference type="EMBL" id="JASPKY010000375">
    <property type="protein sequence ID" value="KAK9703167.1"/>
    <property type="molecule type" value="Genomic_DNA"/>
</dbReference>
<reference evidence="1 2" key="1">
    <citation type="journal article" date="2024" name="BMC Genomics">
        <title>De novo assembly and annotation of Popillia japonica's genome with initial clues to its potential as an invasive pest.</title>
        <authorList>
            <person name="Cucini C."/>
            <person name="Boschi S."/>
            <person name="Funari R."/>
            <person name="Cardaioli E."/>
            <person name="Iannotti N."/>
            <person name="Marturano G."/>
            <person name="Paoli F."/>
            <person name="Bruttini M."/>
            <person name="Carapelli A."/>
            <person name="Frati F."/>
            <person name="Nardi F."/>
        </authorList>
    </citation>
    <scope>NUCLEOTIDE SEQUENCE [LARGE SCALE GENOMIC DNA]</scope>
    <source>
        <strain evidence="1">DMR45628</strain>
    </source>
</reference>
<proteinExistence type="predicted"/>
<evidence type="ECO:0000313" key="1">
    <source>
        <dbReference type="EMBL" id="KAK9703167.1"/>
    </source>
</evidence>
<dbReference type="Proteomes" id="UP001458880">
    <property type="component" value="Unassembled WGS sequence"/>
</dbReference>
<protein>
    <submittedName>
        <fullName evidence="1">Uncharacterized protein</fullName>
    </submittedName>
</protein>
<name>A0AAW1JHR8_POPJA</name>
<accession>A0AAW1JHR8</accession>
<dbReference type="AlphaFoldDB" id="A0AAW1JHR8"/>
<evidence type="ECO:0000313" key="2">
    <source>
        <dbReference type="Proteomes" id="UP001458880"/>
    </source>
</evidence>
<sequence length="159" mass="18155">MRYYLQDEYNPNLCGCPDPQVLSTSDVEIAGREQAYLTETTPKTARAPRTHAKPSFFKRMQCGRTYCSRPKIRNIPSRRIAFPVDGAAYRGSIRKITLPDVEGSVCPRVTIDGRNCGVCDMNDYPCRQSHAVKERADRRYIFFSYFKFKCAAICCETSN</sequence>
<keyword evidence="2" id="KW-1185">Reference proteome</keyword>
<organism evidence="1 2">
    <name type="scientific">Popillia japonica</name>
    <name type="common">Japanese beetle</name>
    <dbReference type="NCBI Taxonomy" id="7064"/>
    <lineage>
        <taxon>Eukaryota</taxon>
        <taxon>Metazoa</taxon>
        <taxon>Ecdysozoa</taxon>
        <taxon>Arthropoda</taxon>
        <taxon>Hexapoda</taxon>
        <taxon>Insecta</taxon>
        <taxon>Pterygota</taxon>
        <taxon>Neoptera</taxon>
        <taxon>Endopterygota</taxon>
        <taxon>Coleoptera</taxon>
        <taxon>Polyphaga</taxon>
        <taxon>Scarabaeiformia</taxon>
        <taxon>Scarabaeidae</taxon>
        <taxon>Rutelinae</taxon>
        <taxon>Popillia</taxon>
    </lineage>
</organism>